<evidence type="ECO:0000313" key="5">
    <source>
        <dbReference type="EMBL" id="CAE7779708.1"/>
    </source>
</evidence>
<dbReference type="SUPFAM" id="SSF54928">
    <property type="entry name" value="RNA-binding domain, RBD"/>
    <property type="match status" value="2"/>
</dbReference>
<dbReference type="OrthoDB" id="1875751at2759"/>
<evidence type="ECO:0000259" key="4">
    <source>
        <dbReference type="PROSITE" id="PS50102"/>
    </source>
</evidence>
<feature type="compositionally biased region" description="Low complexity" evidence="3">
    <location>
        <begin position="235"/>
        <end position="269"/>
    </location>
</feature>
<organism evidence="5 6">
    <name type="scientific">Symbiodinium pilosum</name>
    <name type="common">Dinoflagellate</name>
    <dbReference type="NCBI Taxonomy" id="2952"/>
    <lineage>
        <taxon>Eukaryota</taxon>
        <taxon>Sar</taxon>
        <taxon>Alveolata</taxon>
        <taxon>Dinophyceae</taxon>
        <taxon>Suessiales</taxon>
        <taxon>Symbiodiniaceae</taxon>
        <taxon>Symbiodinium</taxon>
    </lineage>
</organism>
<gene>
    <name evidence="5" type="primary">Rbp6</name>
    <name evidence="5" type="ORF">SPIL2461_LOCUS23142</name>
</gene>
<dbReference type="EMBL" id="CAJNIZ010047993">
    <property type="protein sequence ID" value="CAE7779708.1"/>
    <property type="molecule type" value="Genomic_DNA"/>
</dbReference>
<accession>A0A812YJA9</accession>
<dbReference type="Pfam" id="PF00076">
    <property type="entry name" value="RRM_1"/>
    <property type="match status" value="2"/>
</dbReference>
<feature type="region of interest" description="Disordered" evidence="3">
    <location>
        <begin position="292"/>
        <end position="328"/>
    </location>
</feature>
<dbReference type="GO" id="GO:0005634">
    <property type="term" value="C:nucleus"/>
    <property type="evidence" value="ECO:0007669"/>
    <property type="project" value="TreeGrafter"/>
</dbReference>
<dbReference type="AlphaFoldDB" id="A0A812YJA9"/>
<comment type="caution">
    <text evidence="5">The sequence shown here is derived from an EMBL/GenBank/DDBJ whole genome shotgun (WGS) entry which is preliminary data.</text>
</comment>
<evidence type="ECO:0000256" key="1">
    <source>
        <dbReference type="ARBA" id="ARBA00022884"/>
    </source>
</evidence>
<proteinExistence type="predicted"/>
<dbReference type="Gene3D" id="3.30.70.330">
    <property type="match status" value="2"/>
</dbReference>
<protein>
    <submittedName>
        <fullName evidence="5">Rbp6 protein</fullName>
    </submittedName>
</protein>
<dbReference type="Proteomes" id="UP000649617">
    <property type="component" value="Unassembled WGS sequence"/>
</dbReference>
<evidence type="ECO:0000256" key="3">
    <source>
        <dbReference type="SAM" id="MobiDB-lite"/>
    </source>
</evidence>
<keyword evidence="1 2" id="KW-0694">RNA-binding</keyword>
<dbReference type="InterPro" id="IPR000504">
    <property type="entry name" value="RRM_dom"/>
</dbReference>
<reference evidence="5" key="1">
    <citation type="submission" date="2021-02" db="EMBL/GenBank/DDBJ databases">
        <authorList>
            <person name="Dougan E. K."/>
            <person name="Rhodes N."/>
            <person name="Thang M."/>
            <person name="Chan C."/>
        </authorList>
    </citation>
    <scope>NUCLEOTIDE SEQUENCE</scope>
</reference>
<sequence>MEGADSCTLSPICPGKVTSSNVEGVSADGKPQLPAVAAKNARNQNSRAQRRRTATDCATQEDQCHPRKIFIGGLAHKTTTQHLRDYFVKYGGIVDAVVLRWPDGRSRGFGYVTFSEAQGAQGALNDAHQIGGRQVDVKRAVPGTNKLFVGGLPQNTAAAELREHFEAFGTVSDAVVMIDPATNRSRGFGFVCFLPGQEGAASAAFALEQYEHHRIRGKWIEVKSAAPPHKLAKDGAASSPSAASESGGPQLCLSSPAASPTASPLAGSPQSGTSAATPQVMSLAQALRMPLKGQSPTAGPQTQERPVASPQHRNRSVRNVGLPSKSLEPQKVMLPGAVGSPPGLGATAAAALAAMRALGSPPGLESPEDAKAEPEACPWSLSPK</sequence>
<name>A0A812YJA9_SYMPI</name>
<dbReference type="PROSITE" id="PS50102">
    <property type="entry name" value="RRM"/>
    <property type="match status" value="2"/>
</dbReference>
<feature type="domain" description="RRM" evidence="4">
    <location>
        <begin position="145"/>
        <end position="227"/>
    </location>
</feature>
<feature type="region of interest" description="Disordered" evidence="3">
    <location>
        <begin position="359"/>
        <end position="384"/>
    </location>
</feature>
<feature type="compositionally biased region" description="Polar residues" evidence="3">
    <location>
        <begin position="270"/>
        <end position="279"/>
    </location>
</feature>
<feature type="compositionally biased region" description="Polar residues" evidence="3">
    <location>
        <begin position="294"/>
        <end position="304"/>
    </location>
</feature>
<dbReference type="GO" id="GO:0003723">
    <property type="term" value="F:RNA binding"/>
    <property type="evidence" value="ECO:0007669"/>
    <property type="project" value="UniProtKB-UniRule"/>
</dbReference>
<evidence type="ECO:0000313" key="6">
    <source>
        <dbReference type="Proteomes" id="UP000649617"/>
    </source>
</evidence>
<dbReference type="PANTHER" id="PTHR48024:SF56">
    <property type="entry name" value="HETEROGENEOUS NUCLEAR RIBONUCLEOPROTEIN A0"/>
    <property type="match status" value="1"/>
</dbReference>
<feature type="domain" description="RRM" evidence="4">
    <location>
        <begin position="67"/>
        <end position="142"/>
    </location>
</feature>
<dbReference type="InterPro" id="IPR012677">
    <property type="entry name" value="Nucleotide-bd_a/b_plait_sf"/>
</dbReference>
<feature type="region of interest" description="Disordered" evidence="3">
    <location>
        <begin position="230"/>
        <end position="279"/>
    </location>
</feature>
<keyword evidence="6" id="KW-1185">Reference proteome</keyword>
<evidence type="ECO:0000256" key="2">
    <source>
        <dbReference type="PROSITE-ProRule" id="PRU00176"/>
    </source>
</evidence>
<dbReference type="SMART" id="SM00360">
    <property type="entry name" value="RRM"/>
    <property type="match status" value="2"/>
</dbReference>
<dbReference type="PANTHER" id="PTHR48024">
    <property type="entry name" value="GEO13361P1-RELATED"/>
    <property type="match status" value="1"/>
</dbReference>
<dbReference type="InterPro" id="IPR035979">
    <property type="entry name" value="RBD_domain_sf"/>
</dbReference>
<dbReference type="InterPro" id="IPR050886">
    <property type="entry name" value="RNA-binding_reg"/>
</dbReference>